<evidence type="ECO:0000256" key="1">
    <source>
        <dbReference type="ARBA" id="ARBA00022801"/>
    </source>
</evidence>
<gene>
    <name evidence="6" type="ORF">SAMN04488069_11074</name>
</gene>
<evidence type="ECO:0000259" key="5">
    <source>
        <dbReference type="PROSITE" id="PS51635"/>
    </source>
</evidence>
<dbReference type="InterPro" id="IPR043864">
    <property type="entry name" value="Omp85-like_dom"/>
</dbReference>
<evidence type="ECO:0000313" key="7">
    <source>
        <dbReference type="Proteomes" id="UP000199249"/>
    </source>
</evidence>
<dbReference type="RefSeq" id="WP_092741627.1">
    <property type="nucleotide sequence ID" value="NZ_FNOV01000010.1"/>
</dbReference>
<dbReference type="SUPFAM" id="SSF52151">
    <property type="entry name" value="FabD/lysophospholipase-like"/>
    <property type="match status" value="1"/>
</dbReference>
<keyword evidence="1 4" id="KW-0378">Hydrolase</keyword>
<keyword evidence="7" id="KW-1185">Reference proteome</keyword>
<evidence type="ECO:0000313" key="6">
    <source>
        <dbReference type="EMBL" id="SDY58671.1"/>
    </source>
</evidence>
<dbReference type="GO" id="GO:0016787">
    <property type="term" value="F:hydrolase activity"/>
    <property type="evidence" value="ECO:0007669"/>
    <property type="project" value="UniProtKB-UniRule"/>
</dbReference>
<keyword evidence="2 4" id="KW-0442">Lipid degradation</keyword>
<protein>
    <submittedName>
        <fullName evidence="6">NTE family protein</fullName>
    </submittedName>
</protein>
<dbReference type="GO" id="GO:0016042">
    <property type="term" value="P:lipid catabolic process"/>
    <property type="evidence" value="ECO:0007669"/>
    <property type="project" value="UniProtKB-UniRule"/>
</dbReference>
<accession>A0A1H3L2P3</accession>
<feature type="short sequence motif" description="GXGXXG" evidence="4">
    <location>
        <begin position="50"/>
        <end position="55"/>
    </location>
</feature>
<dbReference type="CDD" id="cd07205">
    <property type="entry name" value="Pat_PNPLA6_PNPLA7_NTE1_like"/>
    <property type="match status" value="1"/>
</dbReference>
<evidence type="ECO:0000256" key="3">
    <source>
        <dbReference type="ARBA" id="ARBA00023098"/>
    </source>
</evidence>
<organism evidence="6 7">
    <name type="scientific">Hymenobacter psychrophilus</name>
    <dbReference type="NCBI Taxonomy" id="651662"/>
    <lineage>
        <taxon>Bacteria</taxon>
        <taxon>Pseudomonadati</taxon>
        <taxon>Bacteroidota</taxon>
        <taxon>Cytophagia</taxon>
        <taxon>Cytophagales</taxon>
        <taxon>Hymenobacteraceae</taxon>
        <taxon>Hymenobacter</taxon>
    </lineage>
</organism>
<evidence type="ECO:0000256" key="4">
    <source>
        <dbReference type="PROSITE-ProRule" id="PRU01161"/>
    </source>
</evidence>
<proteinExistence type="predicted"/>
<keyword evidence="3 4" id="KW-0443">Lipid metabolism</keyword>
<dbReference type="InterPro" id="IPR016035">
    <property type="entry name" value="Acyl_Trfase/lysoPLipase"/>
</dbReference>
<dbReference type="EMBL" id="FNOV01000010">
    <property type="protein sequence ID" value="SDY58671.1"/>
    <property type="molecule type" value="Genomic_DNA"/>
</dbReference>
<feature type="short sequence motif" description="GXSXG" evidence="4">
    <location>
        <begin position="77"/>
        <end position="81"/>
    </location>
</feature>
<dbReference type="Gene3D" id="3.40.1090.10">
    <property type="entry name" value="Cytosolic phospholipase A2 catalytic domain"/>
    <property type="match status" value="2"/>
</dbReference>
<feature type="active site" description="Proton acceptor" evidence="4">
    <location>
        <position position="223"/>
    </location>
</feature>
<feature type="active site" description="Nucleophile" evidence="4">
    <location>
        <position position="79"/>
    </location>
</feature>
<feature type="short sequence motif" description="DGA/G" evidence="4">
    <location>
        <begin position="223"/>
        <end position="225"/>
    </location>
</feature>
<name>A0A1H3L2P3_9BACT</name>
<dbReference type="PANTHER" id="PTHR14226:SF76">
    <property type="entry name" value="NTE FAMILY PROTEIN RSSA"/>
    <property type="match status" value="1"/>
</dbReference>
<feature type="domain" description="PNPLA" evidence="5">
    <location>
        <begin position="46"/>
        <end position="236"/>
    </location>
</feature>
<dbReference type="Pfam" id="PF01734">
    <property type="entry name" value="Patatin"/>
    <property type="match status" value="1"/>
</dbReference>
<dbReference type="InterPro" id="IPR050301">
    <property type="entry name" value="NTE"/>
</dbReference>
<dbReference type="InterPro" id="IPR002641">
    <property type="entry name" value="PNPLA_dom"/>
</dbReference>
<dbReference type="AlphaFoldDB" id="A0A1H3L2P3"/>
<sequence length="765" mass="83439">MKHNYRPPANPIPPQRWLGLLLLALLLLGTSAGRAQAPTQRPRIGLTLSGGGARGLAHIGLLKALDSAQVRVDYVTGTSMGAVVGSLYAAGYSGAEIEQIAQGLDWDALLTNAAQLSTITLPGKDDFGRYLVELPVVKGKFQLPNGVIESEELWLKLSELFFPYYRIKNFSQFKRAFRCVATDIISGEPQVLRSGEVVAAIRASMAIPSVFTSVQYQGHRLVDGGVVRNFPVSEVKTMGADVIIGSNVSAGAYTEASLRSPVDVLLQISSFKDNADFQAQKSLCDIYVDYPLGDYSSGSFSAAAPITALGVRRGRAVFAQLKALRDSLDARYGPAPAYPPAAPRADSVYIEDYAVQGLAPAAEALLRRQLRLRPRRYYSAPQLSAAIRDAFGTRAFRKITYSLLPASDSSARLVLDAEPAPAARVGLGLHYNSLTSIGLIGSLTVQDKFAPASTSQVAVNIGENPRLRLKHVQYLGPQQRLVGRLLAQGERVSITTYSPSFKKAGLYTQSYVLANAQLLRLLDRNRAVGLGTRYEYGRFAPEITSRLQLDGRISLLNSYVFYEANTLNAVAYPTYGRKIEVEYGWVYQQRPAFKLLSDTVVIGTEQSANLSFRPYEHSRLNVEQYLPLTKRATLQLQLQGGVNRRYRQAIANDFVVGGLSSVLRNQLTFAGLPETGLYTGSALAGLVGYQYALSPKVFLTAKANMLYYGFISNQARPQPARLAYGGALSLGLNSFLGPIDVSLMYSDVAKKLLPYFNIGFPFGYR</sequence>
<dbReference type="Pfam" id="PF19143">
    <property type="entry name" value="Omp85_2"/>
    <property type="match status" value="1"/>
</dbReference>
<dbReference type="OrthoDB" id="9770965at2"/>
<evidence type="ECO:0000256" key="2">
    <source>
        <dbReference type="ARBA" id="ARBA00022963"/>
    </source>
</evidence>
<dbReference type="STRING" id="651662.SAMN04488069_11074"/>
<dbReference type="PANTHER" id="PTHR14226">
    <property type="entry name" value="NEUROPATHY TARGET ESTERASE/SWISS CHEESE D.MELANOGASTER"/>
    <property type="match status" value="1"/>
</dbReference>
<reference evidence="7" key="1">
    <citation type="submission" date="2016-10" db="EMBL/GenBank/DDBJ databases">
        <authorList>
            <person name="Varghese N."/>
            <person name="Submissions S."/>
        </authorList>
    </citation>
    <scope>NUCLEOTIDE SEQUENCE [LARGE SCALE GENOMIC DNA]</scope>
    <source>
        <strain evidence="7">CGMCC 1.8975</strain>
    </source>
</reference>
<dbReference type="Proteomes" id="UP000199249">
    <property type="component" value="Unassembled WGS sequence"/>
</dbReference>
<dbReference type="PROSITE" id="PS51635">
    <property type="entry name" value="PNPLA"/>
    <property type="match status" value="1"/>
</dbReference>